<name>A0ABY1ZN89_9GAMM</name>
<dbReference type="RefSeq" id="WP_131480270.1">
    <property type="nucleotide sequence ID" value="NZ_SJDL01000007.1"/>
</dbReference>
<proteinExistence type="predicted"/>
<protein>
    <submittedName>
        <fullName evidence="2">Uncharacterized protein</fullName>
    </submittedName>
</protein>
<feature type="compositionally biased region" description="Polar residues" evidence="1">
    <location>
        <begin position="8"/>
        <end position="23"/>
    </location>
</feature>
<evidence type="ECO:0000313" key="3">
    <source>
        <dbReference type="Proteomes" id="UP000313645"/>
    </source>
</evidence>
<feature type="compositionally biased region" description="Basic and acidic residues" evidence="1">
    <location>
        <begin position="42"/>
        <end position="55"/>
    </location>
</feature>
<keyword evidence="3" id="KW-1185">Reference proteome</keyword>
<organism evidence="2 3">
    <name type="scientific">Marinobacter halodurans</name>
    <dbReference type="NCBI Taxonomy" id="2528979"/>
    <lineage>
        <taxon>Bacteria</taxon>
        <taxon>Pseudomonadati</taxon>
        <taxon>Pseudomonadota</taxon>
        <taxon>Gammaproteobacteria</taxon>
        <taxon>Pseudomonadales</taxon>
        <taxon>Marinobacteraceae</taxon>
        <taxon>Marinobacter</taxon>
    </lineage>
</organism>
<reference evidence="2 3" key="1">
    <citation type="submission" date="2019-02" db="EMBL/GenBank/DDBJ databases">
        <title>Marinobacter halodurans sp. nov., a marine bacterium isolated from sea tidal flat.</title>
        <authorList>
            <person name="Yoo Y."/>
            <person name="Lee D.W."/>
            <person name="Kim B.S."/>
            <person name="Kim J.-J."/>
        </authorList>
    </citation>
    <scope>NUCLEOTIDE SEQUENCE [LARGE SCALE GENOMIC DNA]</scope>
    <source>
        <strain evidence="2 3">YJ-S3-2</strain>
    </source>
</reference>
<evidence type="ECO:0000313" key="2">
    <source>
        <dbReference type="EMBL" id="TBW57711.1"/>
    </source>
</evidence>
<gene>
    <name evidence="2" type="ORF">EZI54_06670</name>
</gene>
<sequence>MPGLAGSGSRQISPRKITTTNGIATAIRGTLLSPGNRVSTTEIDRGEKAGDEPKPRNTAKGQLQAR</sequence>
<feature type="region of interest" description="Disordered" evidence="1">
    <location>
        <begin position="1"/>
        <end position="66"/>
    </location>
</feature>
<comment type="caution">
    <text evidence="2">The sequence shown here is derived from an EMBL/GenBank/DDBJ whole genome shotgun (WGS) entry which is preliminary data.</text>
</comment>
<evidence type="ECO:0000256" key="1">
    <source>
        <dbReference type="SAM" id="MobiDB-lite"/>
    </source>
</evidence>
<accession>A0ABY1ZN89</accession>
<dbReference type="EMBL" id="SJDL01000007">
    <property type="protein sequence ID" value="TBW57711.1"/>
    <property type="molecule type" value="Genomic_DNA"/>
</dbReference>
<dbReference type="Proteomes" id="UP000313645">
    <property type="component" value="Unassembled WGS sequence"/>
</dbReference>